<keyword evidence="6" id="KW-0812">Transmembrane</keyword>
<dbReference type="InterPro" id="IPR036890">
    <property type="entry name" value="HATPase_C_sf"/>
</dbReference>
<keyword evidence="6" id="KW-1133">Transmembrane helix</keyword>
<proteinExistence type="predicted"/>
<dbReference type="EC" id="2.7.13.3" evidence="2"/>
<dbReference type="GO" id="GO:0016020">
    <property type="term" value="C:membrane"/>
    <property type="evidence" value="ECO:0007669"/>
    <property type="project" value="InterPro"/>
</dbReference>
<feature type="transmembrane region" description="Helical" evidence="6">
    <location>
        <begin position="42"/>
        <end position="69"/>
    </location>
</feature>
<protein>
    <recommendedName>
        <fullName evidence="2">histidine kinase</fullName>
        <ecNumber evidence="2">2.7.13.3</ecNumber>
    </recommendedName>
</protein>
<dbReference type="AlphaFoldDB" id="A0A0R1QI60"/>
<dbReference type="OrthoDB" id="9781904at2"/>
<dbReference type="Pfam" id="PF02518">
    <property type="entry name" value="HATPase_c"/>
    <property type="match status" value="1"/>
</dbReference>
<feature type="domain" description="Histidine kinase/HSP90-like ATPase" evidence="7">
    <location>
        <begin position="307"/>
        <end position="399"/>
    </location>
</feature>
<dbReference type="Gene3D" id="3.30.565.10">
    <property type="entry name" value="Histidine kinase-like ATPase, C-terminal domain"/>
    <property type="match status" value="1"/>
</dbReference>
<evidence type="ECO:0000259" key="7">
    <source>
        <dbReference type="SMART" id="SM00387"/>
    </source>
</evidence>
<evidence type="ECO:0000313" key="9">
    <source>
        <dbReference type="Proteomes" id="UP000051790"/>
    </source>
</evidence>
<evidence type="ECO:0000256" key="5">
    <source>
        <dbReference type="ARBA" id="ARBA00023012"/>
    </source>
</evidence>
<dbReference type="Pfam" id="PF07730">
    <property type="entry name" value="HisKA_3"/>
    <property type="match status" value="1"/>
</dbReference>
<dbReference type="GO" id="GO:0046983">
    <property type="term" value="F:protein dimerization activity"/>
    <property type="evidence" value="ECO:0007669"/>
    <property type="project" value="InterPro"/>
</dbReference>
<keyword evidence="4 8" id="KW-0418">Kinase</keyword>
<dbReference type="PATRIC" id="fig|1423769.4.peg.1178"/>
<gene>
    <name evidence="8" type="ORF">FD01_GL001088</name>
</gene>
<keyword evidence="3" id="KW-0808">Transferase</keyword>
<evidence type="ECO:0000256" key="1">
    <source>
        <dbReference type="ARBA" id="ARBA00000085"/>
    </source>
</evidence>
<dbReference type="PANTHER" id="PTHR24421:SF55">
    <property type="entry name" value="SENSOR HISTIDINE KINASE YDFH"/>
    <property type="match status" value="1"/>
</dbReference>
<evidence type="ECO:0000313" key="8">
    <source>
        <dbReference type="EMBL" id="KRL44512.1"/>
    </source>
</evidence>
<sequence length="410" mass="45546">MMSKQPNIKPLRRPVMLFLVLIGMVALYVLKSEPEQMVGHGWLFAGSAISIFWQEQIIVGGVLAEIALIWFGQWLFDRHPWALFGPQLIFAVTTSVGLEHKMPIVAIGVITVVAIEIINFYARPQKPLISLGILSLLILGAYTAYNGILQAVIVLIAFLFVLFVVVFYSRYYFQQAAQRQQAEDLLAEVQLAYDQVEASTIRTERQRVARELHDTLTQGLAGTVMQLEAAESFLQNGQVDRGTQVVHDATGIARDTLRQSRLTLSDLRATTEQSLQPRLELLADAFKKNYHLETTLRLHYVPDFSDAQLTQITRIVSEAMMNVVKHTDTLQVVINGNTQDSVFTLSVIDFGSGLPLKSKSGHFGVTGMHERAAMLDGALTVVGTPGEGTTVTLTMPTVKKEQLHDQSVDR</sequence>
<keyword evidence="9" id="KW-1185">Reference proteome</keyword>
<dbReference type="Proteomes" id="UP000051790">
    <property type="component" value="Unassembled WGS sequence"/>
</dbReference>
<organism evidence="8 9">
    <name type="scientific">Lacticaseibacillus manihotivorans DSM 13343 = JCM 12514</name>
    <dbReference type="NCBI Taxonomy" id="1423769"/>
    <lineage>
        <taxon>Bacteria</taxon>
        <taxon>Bacillati</taxon>
        <taxon>Bacillota</taxon>
        <taxon>Bacilli</taxon>
        <taxon>Lactobacillales</taxon>
        <taxon>Lactobacillaceae</taxon>
        <taxon>Lacticaseibacillus</taxon>
    </lineage>
</organism>
<reference evidence="8 9" key="1">
    <citation type="journal article" date="2015" name="Genome Announc.">
        <title>Expanding the biotechnology potential of lactobacilli through comparative genomics of 213 strains and associated genera.</title>
        <authorList>
            <person name="Sun Z."/>
            <person name="Harris H.M."/>
            <person name="McCann A."/>
            <person name="Guo C."/>
            <person name="Argimon S."/>
            <person name="Zhang W."/>
            <person name="Yang X."/>
            <person name="Jeffery I.B."/>
            <person name="Cooney J.C."/>
            <person name="Kagawa T.F."/>
            <person name="Liu W."/>
            <person name="Song Y."/>
            <person name="Salvetti E."/>
            <person name="Wrobel A."/>
            <person name="Rasinkangas P."/>
            <person name="Parkhill J."/>
            <person name="Rea M.C."/>
            <person name="O'Sullivan O."/>
            <person name="Ritari J."/>
            <person name="Douillard F.P."/>
            <person name="Paul Ross R."/>
            <person name="Yang R."/>
            <person name="Briner A.E."/>
            <person name="Felis G.E."/>
            <person name="de Vos W.M."/>
            <person name="Barrangou R."/>
            <person name="Klaenhammer T.R."/>
            <person name="Caufield P.W."/>
            <person name="Cui Y."/>
            <person name="Zhang H."/>
            <person name="O'Toole P.W."/>
        </authorList>
    </citation>
    <scope>NUCLEOTIDE SEQUENCE [LARGE SCALE GENOMIC DNA]</scope>
    <source>
        <strain evidence="8 9">DSM 13343</strain>
    </source>
</reference>
<dbReference type="InterPro" id="IPR003594">
    <property type="entry name" value="HATPase_dom"/>
</dbReference>
<keyword evidence="6" id="KW-0472">Membrane</keyword>
<feature type="transmembrane region" description="Helical" evidence="6">
    <location>
        <begin position="128"/>
        <end position="145"/>
    </location>
</feature>
<evidence type="ECO:0000256" key="3">
    <source>
        <dbReference type="ARBA" id="ARBA00022679"/>
    </source>
</evidence>
<accession>A0A0R1QI60</accession>
<dbReference type="CDD" id="cd16917">
    <property type="entry name" value="HATPase_UhpB-NarQ-NarX-like"/>
    <property type="match status" value="1"/>
</dbReference>
<evidence type="ECO:0000256" key="2">
    <source>
        <dbReference type="ARBA" id="ARBA00012438"/>
    </source>
</evidence>
<evidence type="ECO:0000256" key="6">
    <source>
        <dbReference type="SAM" id="Phobius"/>
    </source>
</evidence>
<feature type="transmembrane region" description="Helical" evidence="6">
    <location>
        <begin position="104"/>
        <end position="121"/>
    </location>
</feature>
<feature type="transmembrane region" description="Helical" evidence="6">
    <location>
        <begin position="81"/>
        <end position="98"/>
    </location>
</feature>
<dbReference type="InterPro" id="IPR011712">
    <property type="entry name" value="Sig_transdc_His_kin_sub3_dim/P"/>
</dbReference>
<keyword evidence="5" id="KW-0902">Two-component regulatory system</keyword>
<dbReference type="EMBL" id="AZEU01000151">
    <property type="protein sequence ID" value="KRL44512.1"/>
    <property type="molecule type" value="Genomic_DNA"/>
</dbReference>
<dbReference type="PANTHER" id="PTHR24421">
    <property type="entry name" value="NITRATE/NITRITE SENSOR PROTEIN NARX-RELATED"/>
    <property type="match status" value="1"/>
</dbReference>
<dbReference type="InterPro" id="IPR050482">
    <property type="entry name" value="Sensor_HK_TwoCompSys"/>
</dbReference>
<evidence type="ECO:0000256" key="4">
    <source>
        <dbReference type="ARBA" id="ARBA00022777"/>
    </source>
</evidence>
<name>A0A0R1QI60_9LACO</name>
<dbReference type="SUPFAM" id="SSF55874">
    <property type="entry name" value="ATPase domain of HSP90 chaperone/DNA topoisomerase II/histidine kinase"/>
    <property type="match status" value="1"/>
</dbReference>
<comment type="catalytic activity">
    <reaction evidence="1">
        <text>ATP + protein L-histidine = ADP + protein N-phospho-L-histidine.</text>
        <dbReference type="EC" id="2.7.13.3"/>
    </reaction>
</comment>
<feature type="transmembrane region" description="Helical" evidence="6">
    <location>
        <begin position="151"/>
        <end position="173"/>
    </location>
</feature>
<comment type="caution">
    <text evidence="8">The sequence shown here is derived from an EMBL/GenBank/DDBJ whole genome shotgun (WGS) entry which is preliminary data.</text>
</comment>
<dbReference type="Gene3D" id="1.20.5.1930">
    <property type="match status" value="1"/>
</dbReference>
<dbReference type="RefSeq" id="WP_082611805.1">
    <property type="nucleotide sequence ID" value="NZ_AZEU01000151.1"/>
</dbReference>
<dbReference type="GO" id="GO:0000155">
    <property type="term" value="F:phosphorelay sensor kinase activity"/>
    <property type="evidence" value="ECO:0007669"/>
    <property type="project" value="InterPro"/>
</dbReference>
<dbReference type="SMART" id="SM00387">
    <property type="entry name" value="HATPase_c"/>
    <property type="match status" value="1"/>
</dbReference>